<evidence type="ECO:0000256" key="1">
    <source>
        <dbReference type="ARBA" id="ARBA00022679"/>
    </source>
</evidence>
<dbReference type="PROSITE" id="PS51085">
    <property type="entry name" value="2FE2S_FER_2"/>
    <property type="match status" value="1"/>
</dbReference>
<dbReference type="GO" id="GO:0004042">
    <property type="term" value="F:L-glutamate N-acetyltransferase activity"/>
    <property type="evidence" value="ECO:0007669"/>
    <property type="project" value="InterPro"/>
</dbReference>
<dbReference type="CDD" id="cd00207">
    <property type="entry name" value="fer2"/>
    <property type="match status" value="1"/>
</dbReference>
<dbReference type="InterPro" id="IPR001041">
    <property type="entry name" value="2Fe-2S_ferredoxin-type"/>
</dbReference>
<proteinExistence type="predicted"/>
<dbReference type="GO" id="GO:0005737">
    <property type="term" value="C:cytoplasm"/>
    <property type="evidence" value="ECO:0007669"/>
    <property type="project" value="InterPro"/>
</dbReference>
<protein>
    <submittedName>
        <fullName evidence="5">GNAT family N-acetyltransferase</fullName>
    </submittedName>
</protein>
<evidence type="ECO:0000259" key="3">
    <source>
        <dbReference type="PROSITE" id="PS51085"/>
    </source>
</evidence>
<dbReference type="Gene3D" id="3.40.630.30">
    <property type="match status" value="1"/>
</dbReference>
<evidence type="ECO:0000313" key="5">
    <source>
        <dbReference type="EMBL" id="MBF9070646.1"/>
    </source>
</evidence>
<dbReference type="InterPro" id="IPR010167">
    <property type="entry name" value="NH2A_AcTrfase"/>
</dbReference>
<dbReference type="Gene3D" id="3.10.20.30">
    <property type="match status" value="1"/>
</dbReference>
<dbReference type="PANTHER" id="PTHR30602">
    <property type="entry name" value="AMINO-ACID ACETYLTRANSFERASE"/>
    <property type="match status" value="1"/>
</dbReference>
<name>A0A931B5N3_9ACTN</name>
<dbReference type="SUPFAM" id="SSF55729">
    <property type="entry name" value="Acyl-CoA N-acyltransferases (Nat)"/>
    <property type="match status" value="1"/>
</dbReference>
<dbReference type="Proteomes" id="UP000657385">
    <property type="component" value="Unassembled WGS sequence"/>
</dbReference>
<dbReference type="PROSITE" id="PS00197">
    <property type="entry name" value="2FE2S_FER_1"/>
    <property type="match status" value="1"/>
</dbReference>
<comment type="caution">
    <text evidence="5">The sequence shown here is derived from an EMBL/GenBank/DDBJ whole genome shotgun (WGS) entry which is preliminary data.</text>
</comment>
<dbReference type="CDD" id="cd04301">
    <property type="entry name" value="NAT_SF"/>
    <property type="match status" value="1"/>
</dbReference>
<feature type="domain" description="2Fe-2S ferredoxin-type" evidence="3">
    <location>
        <begin position="183"/>
        <end position="265"/>
    </location>
</feature>
<dbReference type="RefSeq" id="WP_196195822.1">
    <property type="nucleotide sequence ID" value="NZ_JADPRT010000009.1"/>
</dbReference>
<dbReference type="InterPro" id="IPR000182">
    <property type="entry name" value="GNAT_dom"/>
</dbReference>
<reference evidence="5" key="1">
    <citation type="submission" date="2020-11" db="EMBL/GenBank/DDBJ databases">
        <title>Isolation and identification of active actinomycetes.</title>
        <authorList>
            <person name="Yu B."/>
        </authorList>
    </citation>
    <scope>NUCLEOTIDE SEQUENCE</scope>
    <source>
        <strain evidence="5">NEAU-YB345</strain>
    </source>
</reference>
<dbReference type="PANTHER" id="PTHR30602:SF12">
    <property type="entry name" value="AMINO-ACID ACETYLTRANSFERASE NAGS1, CHLOROPLASTIC-RELATED"/>
    <property type="match status" value="1"/>
</dbReference>
<dbReference type="SUPFAM" id="SSF54292">
    <property type="entry name" value="2Fe-2S ferredoxin-like"/>
    <property type="match status" value="1"/>
</dbReference>
<dbReference type="InterPro" id="IPR012675">
    <property type="entry name" value="Beta-grasp_dom_sf"/>
</dbReference>
<dbReference type="EMBL" id="JADPRT010000009">
    <property type="protein sequence ID" value="MBF9070646.1"/>
    <property type="molecule type" value="Genomic_DNA"/>
</dbReference>
<dbReference type="GO" id="GO:0006526">
    <property type="term" value="P:L-arginine biosynthetic process"/>
    <property type="evidence" value="ECO:0007669"/>
    <property type="project" value="InterPro"/>
</dbReference>
<dbReference type="InterPro" id="IPR036010">
    <property type="entry name" value="2Fe-2S_ferredoxin-like_sf"/>
</dbReference>
<evidence type="ECO:0000259" key="4">
    <source>
        <dbReference type="PROSITE" id="PS51186"/>
    </source>
</evidence>
<dbReference type="Pfam" id="PF13508">
    <property type="entry name" value="Acetyltransf_7"/>
    <property type="match status" value="1"/>
</dbReference>
<dbReference type="InterPro" id="IPR016181">
    <property type="entry name" value="Acyl_CoA_acyltransferase"/>
</dbReference>
<dbReference type="Pfam" id="PF00111">
    <property type="entry name" value="Fer2"/>
    <property type="match status" value="1"/>
</dbReference>
<dbReference type="PROSITE" id="PS51186">
    <property type="entry name" value="GNAT"/>
    <property type="match status" value="1"/>
</dbReference>
<evidence type="ECO:0000313" key="6">
    <source>
        <dbReference type="Proteomes" id="UP000657385"/>
    </source>
</evidence>
<organism evidence="5 6">
    <name type="scientific">Streptacidiphilus fuscans</name>
    <dbReference type="NCBI Taxonomy" id="2789292"/>
    <lineage>
        <taxon>Bacteria</taxon>
        <taxon>Bacillati</taxon>
        <taxon>Actinomycetota</taxon>
        <taxon>Actinomycetes</taxon>
        <taxon>Kitasatosporales</taxon>
        <taxon>Streptomycetaceae</taxon>
        <taxon>Streptacidiphilus</taxon>
    </lineage>
</organism>
<evidence type="ECO:0000256" key="2">
    <source>
        <dbReference type="ARBA" id="ARBA00023315"/>
    </source>
</evidence>
<gene>
    <name evidence="5" type="ORF">I2501_21725</name>
</gene>
<sequence length="265" mass="28953">MRANTVKEINAMFSRGGDEVMDVTFRRGRTSDAPAMHRLSVPFIESGNLIVRDREVFESAAEDFYVVEIDRTVVACAAMRGFTGLAELYNVAVDGSWQGIGLGRFLLAHVIAAARADGFDNVLVFSKTTLAWFVRHGFTLVDPSALPEERRVLIDPGRGSVPLLRSTAGFDDPLEMLGELAGAQVTFNRSQRTLRWEAKHDSLLQFAEHHGIDVESLCWGGVCGTCGVGLERGTVNYQMAPEAGPEKGKVLLCIARPLTDLALDL</sequence>
<keyword evidence="2" id="KW-0012">Acyltransferase</keyword>
<accession>A0A931B5N3</accession>
<dbReference type="AlphaFoldDB" id="A0A931B5N3"/>
<dbReference type="InterPro" id="IPR006058">
    <property type="entry name" value="2Fe2S_fd_BS"/>
</dbReference>
<keyword evidence="6" id="KW-1185">Reference proteome</keyword>
<keyword evidence="1" id="KW-0808">Transferase</keyword>
<dbReference type="GO" id="GO:0051537">
    <property type="term" value="F:2 iron, 2 sulfur cluster binding"/>
    <property type="evidence" value="ECO:0007669"/>
    <property type="project" value="InterPro"/>
</dbReference>
<feature type="domain" description="N-acetyltransferase" evidence="4">
    <location>
        <begin position="23"/>
        <end position="158"/>
    </location>
</feature>